<dbReference type="InParanoid" id="A0A3N4M4Q6"/>
<feature type="compositionally biased region" description="Polar residues" evidence="1">
    <location>
        <begin position="46"/>
        <end position="56"/>
    </location>
</feature>
<accession>A0A3N4M4Q6</accession>
<feature type="region of interest" description="Disordered" evidence="1">
    <location>
        <begin position="42"/>
        <end position="93"/>
    </location>
</feature>
<evidence type="ECO:0000313" key="3">
    <source>
        <dbReference type="Proteomes" id="UP000267821"/>
    </source>
</evidence>
<name>A0A3N4M4Q6_9PEZI</name>
<evidence type="ECO:0000313" key="2">
    <source>
        <dbReference type="EMBL" id="RPB29947.1"/>
    </source>
</evidence>
<keyword evidence="3" id="KW-1185">Reference proteome</keyword>
<evidence type="ECO:0000256" key="1">
    <source>
        <dbReference type="SAM" id="MobiDB-lite"/>
    </source>
</evidence>
<sequence length="93" mass="9746">MTLLTILITRAISHTYADATTLLLSMRSSNVDTAKAFNAIQKCNKGKSTNTTSNRKPNPPGQGKTAPPNKGGCSGSRRMGTTSQGTFTLSATV</sequence>
<organism evidence="2 3">
    <name type="scientific">Terfezia boudieri ATCC MYA-4762</name>
    <dbReference type="NCBI Taxonomy" id="1051890"/>
    <lineage>
        <taxon>Eukaryota</taxon>
        <taxon>Fungi</taxon>
        <taxon>Dikarya</taxon>
        <taxon>Ascomycota</taxon>
        <taxon>Pezizomycotina</taxon>
        <taxon>Pezizomycetes</taxon>
        <taxon>Pezizales</taxon>
        <taxon>Pezizaceae</taxon>
        <taxon>Terfezia</taxon>
    </lineage>
</organism>
<dbReference type="Proteomes" id="UP000267821">
    <property type="component" value="Unassembled WGS sequence"/>
</dbReference>
<dbReference type="AlphaFoldDB" id="A0A3N4M4Q6"/>
<protein>
    <submittedName>
        <fullName evidence="2">Uncharacterized protein</fullName>
    </submittedName>
</protein>
<gene>
    <name evidence="2" type="ORF">L211DRAFT_53297</name>
</gene>
<dbReference type="EMBL" id="ML121527">
    <property type="protein sequence ID" value="RPB29947.1"/>
    <property type="molecule type" value="Genomic_DNA"/>
</dbReference>
<feature type="compositionally biased region" description="Polar residues" evidence="1">
    <location>
        <begin position="79"/>
        <end position="93"/>
    </location>
</feature>
<reference evidence="2 3" key="1">
    <citation type="journal article" date="2018" name="Nat. Ecol. Evol.">
        <title>Pezizomycetes genomes reveal the molecular basis of ectomycorrhizal truffle lifestyle.</title>
        <authorList>
            <person name="Murat C."/>
            <person name="Payen T."/>
            <person name="Noel B."/>
            <person name="Kuo A."/>
            <person name="Morin E."/>
            <person name="Chen J."/>
            <person name="Kohler A."/>
            <person name="Krizsan K."/>
            <person name="Balestrini R."/>
            <person name="Da Silva C."/>
            <person name="Montanini B."/>
            <person name="Hainaut M."/>
            <person name="Levati E."/>
            <person name="Barry K.W."/>
            <person name="Belfiori B."/>
            <person name="Cichocki N."/>
            <person name="Clum A."/>
            <person name="Dockter R.B."/>
            <person name="Fauchery L."/>
            <person name="Guy J."/>
            <person name="Iotti M."/>
            <person name="Le Tacon F."/>
            <person name="Lindquist E.A."/>
            <person name="Lipzen A."/>
            <person name="Malagnac F."/>
            <person name="Mello A."/>
            <person name="Molinier V."/>
            <person name="Miyauchi S."/>
            <person name="Poulain J."/>
            <person name="Riccioni C."/>
            <person name="Rubini A."/>
            <person name="Sitrit Y."/>
            <person name="Splivallo R."/>
            <person name="Traeger S."/>
            <person name="Wang M."/>
            <person name="Zifcakova L."/>
            <person name="Wipf D."/>
            <person name="Zambonelli A."/>
            <person name="Paolocci F."/>
            <person name="Nowrousian M."/>
            <person name="Ottonello S."/>
            <person name="Baldrian P."/>
            <person name="Spatafora J.W."/>
            <person name="Henrissat B."/>
            <person name="Nagy L.G."/>
            <person name="Aury J.M."/>
            <person name="Wincker P."/>
            <person name="Grigoriev I.V."/>
            <person name="Bonfante P."/>
            <person name="Martin F.M."/>
        </authorList>
    </citation>
    <scope>NUCLEOTIDE SEQUENCE [LARGE SCALE GENOMIC DNA]</scope>
    <source>
        <strain evidence="2 3">ATCC MYA-4762</strain>
    </source>
</reference>
<proteinExistence type="predicted"/>